<protein>
    <submittedName>
        <fullName evidence="5">Alpha-ketoacid dehydrogenase subunit beta</fullName>
    </submittedName>
</protein>
<keyword evidence="6" id="KW-1185">Reference proteome</keyword>
<keyword evidence="2" id="KW-0560">Oxidoreductase</keyword>
<dbReference type="PANTHER" id="PTHR43257">
    <property type="entry name" value="PYRUVATE DEHYDROGENASE E1 COMPONENT BETA SUBUNIT"/>
    <property type="match status" value="1"/>
</dbReference>
<gene>
    <name evidence="5" type="ORF">J8C05_03590</name>
</gene>
<dbReference type="InterPro" id="IPR033248">
    <property type="entry name" value="Transketolase_C"/>
</dbReference>
<dbReference type="SUPFAM" id="SSF52922">
    <property type="entry name" value="TK C-terminal domain-like"/>
    <property type="match status" value="1"/>
</dbReference>
<evidence type="ECO:0000256" key="2">
    <source>
        <dbReference type="ARBA" id="ARBA00023002"/>
    </source>
</evidence>
<dbReference type="InterPro" id="IPR009014">
    <property type="entry name" value="Transketo_C/PFOR_II"/>
</dbReference>
<reference evidence="5 6" key="1">
    <citation type="submission" date="2021-03" db="EMBL/GenBank/DDBJ databases">
        <title>Genomic and phenotypic characterization of Chloracidobacterium isolates provides evidence for multiple species.</title>
        <authorList>
            <person name="Saini M.K."/>
            <person name="Costas A.M.G."/>
            <person name="Tank M."/>
            <person name="Bryant D.A."/>
        </authorList>
    </citation>
    <scope>NUCLEOTIDE SEQUENCE [LARGE SCALE GENOMIC DNA]</scope>
    <source>
        <strain evidence="5 6">N</strain>
    </source>
</reference>
<comment type="cofactor">
    <cofactor evidence="1">
        <name>thiamine diphosphate</name>
        <dbReference type="ChEBI" id="CHEBI:58937"/>
    </cofactor>
</comment>
<evidence type="ECO:0000313" key="6">
    <source>
        <dbReference type="Proteomes" id="UP000677668"/>
    </source>
</evidence>
<evidence type="ECO:0000313" key="5">
    <source>
        <dbReference type="EMBL" id="QUV94541.1"/>
    </source>
</evidence>
<dbReference type="InterPro" id="IPR029061">
    <property type="entry name" value="THDP-binding"/>
</dbReference>
<organism evidence="5 6">
    <name type="scientific">Chloracidobacterium sp. N</name>
    <dbReference type="NCBI Taxonomy" id="2821540"/>
    <lineage>
        <taxon>Bacteria</taxon>
        <taxon>Pseudomonadati</taxon>
        <taxon>Acidobacteriota</taxon>
        <taxon>Terriglobia</taxon>
        <taxon>Terriglobales</taxon>
        <taxon>Acidobacteriaceae</taxon>
        <taxon>Chloracidobacterium</taxon>
        <taxon>Chloracidobacterium aggregatum</taxon>
    </lineage>
</organism>
<dbReference type="NCBIfam" id="NF006667">
    <property type="entry name" value="PRK09212.1"/>
    <property type="match status" value="1"/>
</dbReference>
<dbReference type="InterPro" id="IPR005475">
    <property type="entry name" value="Transketolase-like_Pyr-bd"/>
</dbReference>
<dbReference type="RefSeq" id="WP_211422828.1">
    <property type="nucleotide sequence ID" value="NZ_CP072642.1"/>
</dbReference>
<dbReference type="SUPFAM" id="SSF52518">
    <property type="entry name" value="Thiamin diphosphate-binding fold (THDP-binding)"/>
    <property type="match status" value="1"/>
</dbReference>
<dbReference type="Gene3D" id="3.40.50.970">
    <property type="match status" value="1"/>
</dbReference>
<feature type="domain" description="Transketolase-like pyrimidine-binding" evidence="4">
    <location>
        <begin position="4"/>
        <end position="177"/>
    </location>
</feature>
<keyword evidence="3" id="KW-0786">Thiamine pyrophosphate</keyword>
<sequence>MALTTYLEAIRQALFEEMRRDPNVFCLGEDIGVYGGAFKVTAGLLEEFGPERVIDTPISEAAIVGAACGAAHLGLRPVAEMQFIDFISCAFDMLTNYAATSRYRQGLAVPIVVRGPSGAGVRGGPFHSLNPEAFFMNTPGLKMVEPATAYDAKGLLKAAIRDDDPVLYFEHKYLYRRIKEDLPETDYMVPIGKAAVRRAGTDASIITFGAMVHVALEAAETLAREDDIQVEVLDMRSLLPYDKEAMAQTVRKTNKVIILHEATLTGGIGGEFAAFIAEELFEHLDGPIVRVASIDTPTPYSPPLEDFFLPNAGKVMAAVRRLVEY</sequence>
<dbReference type="Pfam" id="PF02779">
    <property type="entry name" value="Transket_pyr"/>
    <property type="match status" value="1"/>
</dbReference>
<dbReference type="EMBL" id="CP072642">
    <property type="protein sequence ID" value="QUV94541.1"/>
    <property type="molecule type" value="Genomic_DNA"/>
</dbReference>
<dbReference type="CDD" id="cd07036">
    <property type="entry name" value="TPP_PYR_E1-PDHc-beta_like"/>
    <property type="match status" value="1"/>
</dbReference>
<proteinExistence type="predicted"/>
<name>A0ABX8B4N9_9BACT</name>
<evidence type="ECO:0000256" key="1">
    <source>
        <dbReference type="ARBA" id="ARBA00001964"/>
    </source>
</evidence>
<dbReference type="Proteomes" id="UP000677668">
    <property type="component" value="Chromosome 1"/>
</dbReference>
<dbReference type="Gene3D" id="3.40.50.920">
    <property type="match status" value="1"/>
</dbReference>
<evidence type="ECO:0000256" key="3">
    <source>
        <dbReference type="ARBA" id="ARBA00023052"/>
    </source>
</evidence>
<dbReference type="PANTHER" id="PTHR43257:SF2">
    <property type="entry name" value="PYRUVATE DEHYDROGENASE E1 COMPONENT SUBUNIT BETA"/>
    <property type="match status" value="1"/>
</dbReference>
<dbReference type="Pfam" id="PF02780">
    <property type="entry name" value="Transketolase_C"/>
    <property type="match status" value="1"/>
</dbReference>
<dbReference type="SMART" id="SM00861">
    <property type="entry name" value="Transket_pyr"/>
    <property type="match status" value="1"/>
</dbReference>
<accession>A0ABX8B4N9</accession>
<evidence type="ECO:0000259" key="4">
    <source>
        <dbReference type="SMART" id="SM00861"/>
    </source>
</evidence>